<evidence type="ECO:0000313" key="2">
    <source>
        <dbReference type="EMBL" id="SCZ53080.1"/>
    </source>
</evidence>
<dbReference type="AlphaFoldDB" id="A0A1G5PV08"/>
<protein>
    <recommendedName>
        <fullName evidence="1">DUF6455 domain-containing protein</fullName>
    </recommendedName>
</protein>
<organism evidence="2 3">
    <name type="scientific">Epibacterium ulvae</name>
    <dbReference type="NCBI Taxonomy" id="1156985"/>
    <lineage>
        <taxon>Bacteria</taxon>
        <taxon>Pseudomonadati</taxon>
        <taxon>Pseudomonadota</taxon>
        <taxon>Alphaproteobacteria</taxon>
        <taxon>Rhodobacterales</taxon>
        <taxon>Roseobacteraceae</taxon>
        <taxon>Epibacterium</taxon>
    </lineage>
</organism>
<accession>A0A1G5PV08</accession>
<proteinExistence type="predicted"/>
<feature type="domain" description="DUF6455" evidence="1">
    <location>
        <begin position="1"/>
        <end position="86"/>
    </location>
</feature>
<evidence type="ECO:0000259" key="1">
    <source>
        <dbReference type="Pfam" id="PF20056"/>
    </source>
</evidence>
<dbReference type="Proteomes" id="UP000198767">
    <property type="component" value="Unassembled WGS sequence"/>
</dbReference>
<keyword evidence="3" id="KW-1185">Reference proteome</keyword>
<dbReference type="RefSeq" id="WP_090215972.1">
    <property type="nucleotide sequence ID" value="NZ_CANMPF010000001.1"/>
</dbReference>
<dbReference type="OrthoDB" id="7961152at2"/>
<dbReference type="InterPro" id="IPR045601">
    <property type="entry name" value="DUF6455"/>
</dbReference>
<gene>
    <name evidence="2" type="ORF">SAMN04488118_10287</name>
</gene>
<reference evidence="2 3" key="1">
    <citation type="submission" date="2016-10" db="EMBL/GenBank/DDBJ databases">
        <authorList>
            <person name="de Groot N.N."/>
        </authorList>
    </citation>
    <scope>NUCLEOTIDE SEQUENCE [LARGE SCALE GENOMIC DNA]</scope>
    <source>
        <strain evidence="2 3">U95</strain>
    </source>
</reference>
<evidence type="ECO:0000313" key="3">
    <source>
        <dbReference type="Proteomes" id="UP000198767"/>
    </source>
</evidence>
<dbReference type="Pfam" id="PF20056">
    <property type="entry name" value="DUF6455"/>
    <property type="match status" value="1"/>
</dbReference>
<sequence length="90" mass="10124">MTEHRINAEHAALFDRMGQALGLDLEEEAIAGRMPFDEIADSVLRCKTCGTPQACKRWLDRIEGSAEVASATPNYCRNKELLSELLEMQR</sequence>
<dbReference type="EMBL" id="FMWG01000002">
    <property type="protein sequence ID" value="SCZ53080.1"/>
    <property type="molecule type" value="Genomic_DNA"/>
</dbReference>
<name>A0A1G5PV08_9RHOB</name>
<dbReference type="STRING" id="1156985.SAMN04488118_10287"/>